<keyword evidence="9" id="KW-0325">Glycoprotein</keyword>
<evidence type="ECO:0000256" key="7">
    <source>
        <dbReference type="ARBA" id="ARBA00023145"/>
    </source>
</evidence>
<dbReference type="GO" id="GO:0006508">
    <property type="term" value="P:proteolysis"/>
    <property type="evidence" value="ECO:0007669"/>
    <property type="project" value="UniProtKB-KW"/>
</dbReference>
<dbReference type="PRINTS" id="PR00480">
    <property type="entry name" value="ASTACIN"/>
</dbReference>
<sequence>MWREKNLFFLCGSQIRKRRSISKDRTLWPLPVPYHLHRTLDSNAKGVILKAFEQLRLKTCIDFRPRHWSFEQHIALKWSIGCWSAVGRQLVFSQDLSIGPHCDTVATVEHELLHALGFWHEQSRPDRDDYVTINWQNIEPGEEQNFKIGTNDTNSTMGTPYDYLSIMHYPQDAFTNGNGSTIITKLPEFQDVIGQRLDMSHYDVEELNRLYGCNDSVSFLEHCNFDEGMTCEINSSGWKRASQADGGPHSDHTHLGTDKQGTGTFIHFSTKSGKPGDSAIFSTRKMTPRRSCKVQCLEFFYYHTGSWSDQLNIWIREFDSVNDAEGTRRFMGQIKGSSDNMWKVHHVPLDASKTFQVEFEGRKRSWYSSGGFSVDDINLSETECPDHTWHIRDFERKLKTSSNNTYIFSPKYYSDEGYRYQLIIRLNVDYFGVFVRLVSGGNDDTLKWPCQWRQITFTLLDQTSHIQKRMSQQRSITTSAEMILWMFFNKPRIWGSREDYFGMSYVNDARGYGFFMSAAELRSRGFLKGGDIFLLISMQDITRLQSADTLQCPSIAVQTWHEDGIETTTTTQKYSIIKRYSFTKIYGRRSVAFISCWSQILTILLPHCVSALTSDLFRPFPFYFVRPRNFPEPDWPKYTPPYR</sequence>
<dbReference type="EMBL" id="JBHFQA010000017">
    <property type="protein sequence ID" value="KAL2084262.1"/>
    <property type="molecule type" value="Genomic_DNA"/>
</dbReference>
<feature type="binding site" evidence="10">
    <location>
        <position position="114"/>
    </location>
    <ligand>
        <name>Zn(2+)</name>
        <dbReference type="ChEBI" id="CHEBI:29105"/>
        <note>catalytic</note>
    </ligand>
</feature>
<dbReference type="AlphaFoldDB" id="A0ABD1JAP5"/>
<evidence type="ECO:0000256" key="4">
    <source>
        <dbReference type="ARBA" id="ARBA00022801"/>
    </source>
</evidence>
<accession>A0ABD1JAP5</accession>
<feature type="binding site" evidence="10">
    <location>
        <position position="120"/>
    </location>
    <ligand>
        <name>Zn(2+)</name>
        <dbReference type="ChEBI" id="CHEBI:29105"/>
        <note>catalytic</note>
    </ligand>
</feature>
<dbReference type="Gene3D" id="3.40.390.10">
    <property type="entry name" value="Collagenase (Catalytic Domain)"/>
    <property type="match status" value="1"/>
</dbReference>
<dbReference type="InterPro" id="IPR006026">
    <property type="entry name" value="Peptidase_Metallo"/>
</dbReference>
<dbReference type="Gene3D" id="2.60.120.200">
    <property type="match status" value="1"/>
</dbReference>
<evidence type="ECO:0000256" key="10">
    <source>
        <dbReference type="PROSITE-ProRule" id="PRU01211"/>
    </source>
</evidence>
<evidence type="ECO:0000256" key="9">
    <source>
        <dbReference type="ARBA" id="ARBA00023180"/>
    </source>
</evidence>
<evidence type="ECO:0000313" key="16">
    <source>
        <dbReference type="EMBL" id="KAL2084262.1"/>
    </source>
</evidence>
<name>A0ABD1JAP5_9TELE</name>
<dbReference type="InterPro" id="IPR001506">
    <property type="entry name" value="Peptidase_M12A"/>
</dbReference>
<evidence type="ECO:0000259" key="14">
    <source>
        <dbReference type="PROSITE" id="PS50144"/>
    </source>
</evidence>
<dbReference type="SMART" id="SM00235">
    <property type="entry name" value="ZnMc"/>
    <property type="match status" value="1"/>
</dbReference>
<dbReference type="SUPFAM" id="SSF49899">
    <property type="entry name" value="Concanavalin A-like lectins/glucanases"/>
    <property type="match status" value="1"/>
</dbReference>
<proteinExistence type="predicted"/>
<keyword evidence="7" id="KW-0865">Zymogen</keyword>
<keyword evidence="5 10" id="KW-0862">Zinc</keyword>
<feature type="domain" description="MAM" evidence="13">
    <location>
        <begin position="221"/>
        <end position="386"/>
    </location>
</feature>
<evidence type="ECO:0000256" key="2">
    <source>
        <dbReference type="ARBA" id="ARBA00022723"/>
    </source>
</evidence>
<evidence type="ECO:0000256" key="5">
    <source>
        <dbReference type="ARBA" id="ARBA00022833"/>
    </source>
</evidence>
<dbReference type="PROSITE" id="PS50144">
    <property type="entry name" value="MATH"/>
    <property type="match status" value="1"/>
</dbReference>
<dbReference type="FunFam" id="2.60.210.10:FF:000009">
    <property type="entry name" value="Meprin A subunit"/>
    <property type="match status" value="1"/>
</dbReference>
<feature type="region of interest" description="Disordered" evidence="12">
    <location>
        <begin position="238"/>
        <end position="260"/>
    </location>
</feature>
<keyword evidence="1 10" id="KW-0645">Protease</keyword>
<evidence type="ECO:0000256" key="3">
    <source>
        <dbReference type="ARBA" id="ARBA00022729"/>
    </source>
</evidence>
<comment type="caution">
    <text evidence="16">The sequence shown here is derived from an EMBL/GenBank/DDBJ whole genome shotgun (WGS) entry which is preliminary data.</text>
</comment>
<dbReference type="CDD" id="cd06263">
    <property type="entry name" value="MAM"/>
    <property type="match status" value="1"/>
</dbReference>
<keyword evidence="8" id="KW-1015">Disulfide bond</keyword>
<dbReference type="InterPro" id="IPR008974">
    <property type="entry name" value="TRAF-like"/>
</dbReference>
<dbReference type="Pfam" id="PF00629">
    <property type="entry name" value="MAM"/>
    <property type="match status" value="1"/>
</dbReference>
<dbReference type="Proteomes" id="UP001591681">
    <property type="component" value="Unassembled WGS sequence"/>
</dbReference>
<keyword evidence="4 10" id="KW-0378">Hydrolase</keyword>
<keyword evidence="17" id="KW-1185">Reference proteome</keyword>
<evidence type="ECO:0000256" key="6">
    <source>
        <dbReference type="ARBA" id="ARBA00023049"/>
    </source>
</evidence>
<dbReference type="GO" id="GO:0004222">
    <property type="term" value="F:metalloendopeptidase activity"/>
    <property type="evidence" value="ECO:0007669"/>
    <property type="project" value="UniProtKB-UniRule"/>
</dbReference>
<dbReference type="SUPFAM" id="SSF55486">
    <property type="entry name" value="Metalloproteases ('zincins'), catalytic domain"/>
    <property type="match status" value="1"/>
</dbReference>
<feature type="binding site" evidence="10">
    <location>
        <position position="110"/>
    </location>
    <ligand>
        <name>Zn(2+)</name>
        <dbReference type="ChEBI" id="CHEBI:29105"/>
        <note>catalytic</note>
    </ligand>
</feature>
<evidence type="ECO:0000259" key="13">
    <source>
        <dbReference type="PROSITE" id="PS50060"/>
    </source>
</evidence>
<keyword evidence="3" id="KW-0732">Signal</keyword>
<comment type="caution">
    <text evidence="10">Lacks conserved residue(s) required for the propagation of feature annotation.</text>
</comment>
<dbReference type="PROSITE" id="PS50060">
    <property type="entry name" value="MAM_2"/>
    <property type="match status" value="1"/>
</dbReference>
<dbReference type="Gene3D" id="2.60.210.10">
    <property type="entry name" value="Apoptosis, Tumor Necrosis Factor Receptor Associated Protein 2, Chain A"/>
    <property type="match status" value="1"/>
</dbReference>
<dbReference type="Pfam" id="PF22486">
    <property type="entry name" value="MATH_2"/>
    <property type="match status" value="1"/>
</dbReference>
<reference evidence="16 17" key="1">
    <citation type="submission" date="2024-09" db="EMBL/GenBank/DDBJ databases">
        <title>A chromosome-level genome assembly of Gray's grenadier anchovy, Coilia grayii.</title>
        <authorList>
            <person name="Fu Z."/>
        </authorList>
    </citation>
    <scope>NUCLEOTIDE SEQUENCE [LARGE SCALE GENOMIC DNA]</scope>
    <source>
        <strain evidence="16">G4</strain>
        <tissue evidence="16">Muscle</tissue>
    </source>
</reference>
<feature type="domain" description="Peptidase M12A" evidence="15">
    <location>
        <begin position="19"/>
        <end position="214"/>
    </location>
</feature>
<dbReference type="SMART" id="SM00137">
    <property type="entry name" value="MAM"/>
    <property type="match status" value="1"/>
</dbReference>
<evidence type="ECO:0000256" key="1">
    <source>
        <dbReference type="ARBA" id="ARBA00022670"/>
    </source>
</evidence>
<feature type="compositionally biased region" description="Basic and acidic residues" evidence="12">
    <location>
        <begin position="248"/>
        <end position="257"/>
    </location>
</feature>
<dbReference type="PANTHER" id="PTHR10127">
    <property type="entry name" value="DISCOIDIN, CUB, EGF, LAMININ , AND ZINC METALLOPROTEASE DOMAIN CONTAINING"/>
    <property type="match status" value="1"/>
</dbReference>
<feature type="active site" evidence="10">
    <location>
        <position position="111"/>
    </location>
</feature>
<evidence type="ECO:0000256" key="12">
    <source>
        <dbReference type="SAM" id="MobiDB-lite"/>
    </source>
</evidence>
<dbReference type="SUPFAM" id="SSF49599">
    <property type="entry name" value="TRAF domain-like"/>
    <property type="match status" value="1"/>
</dbReference>
<feature type="domain" description="MATH" evidence="14">
    <location>
        <begin position="384"/>
        <end position="538"/>
    </location>
</feature>
<dbReference type="EC" id="3.4.24.-" evidence="11"/>
<comment type="cofactor">
    <cofactor evidence="10 11">
        <name>Zn(2+)</name>
        <dbReference type="ChEBI" id="CHEBI:29105"/>
    </cofactor>
    <text evidence="10 11">Binds 1 zinc ion per subunit.</text>
</comment>
<evidence type="ECO:0000259" key="15">
    <source>
        <dbReference type="PROSITE" id="PS51864"/>
    </source>
</evidence>
<gene>
    <name evidence="16" type="ORF">ACEWY4_019780</name>
</gene>
<dbReference type="InterPro" id="IPR013320">
    <property type="entry name" value="ConA-like_dom_sf"/>
</dbReference>
<keyword evidence="6 10" id="KW-0482">Metalloprotease</keyword>
<organism evidence="16 17">
    <name type="scientific">Coilia grayii</name>
    <name type="common">Gray's grenadier anchovy</name>
    <dbReference type="NCBI Taxonomy" id="363190"/>
    <lineage>
        <taxon>Eukaryota</taxon>
        <taxon>Metazoa</taxon>
        <taxon>Chordata</taxon>
        <taxon>Craniata</taxon>
        <taxon>Vertebrata</taxon>
        <taxon>Euteleostomi</taxon>
        <taxon>Actinopterygii</taxon>
        <taxon>Neopterygii</taxon>
        <taxon>Teleostei</taxon>
        <taxon>Clupei</taxon>
        <taxon>Clupeiformes</taxon>
        <taxon>Clupeoidei</taxon>
        <taxon>Engraulidae</taxon>
        <taxon>Coilinae</taxon>
        <taxon>Coilia</taxon>
    </lineage>
</organism>
<dbReference type="InterPro" id="IPR000998">
    <property type="entry name" value="MAM_dom"/>
</dbReference>
<dbReference type="InterPro" id="IPR002083">
    <property type="entry name" value="MATH/TRAF_dom"/>
</dbReference>
<dbReference type="FunFam" id="3.40.390.10:FF:000015">
    <property type="entry name" value="Meprin A subunit"/>
    <property type="match status" value="1"/>
</dbReference>
<dbReference type="PANTHER" id="PTHR10127:SF903">
    <property type="entry name" value="MEPRIN A SUBUNIT"/>
    <property type="match status" value="1"/>
</dbReference>
<evidence type="ECO:0000313" key="17">
    <source>
        <dbReference type="Proteomes" id="UP001591681"/>
    </source>
</evidence>
<dbReference type="InterPro" id="IPR024079">
    <property type="entry name" value="MetalloPept_cat_dom_sf"/>
</dbReference>
<protein>
    <recommendedName>
        <fullName evidence="11">Metalloendopeptidase</fullName>
        <ecNumber evidence="11">3.4.24.-</ecNumber>
    </recommendedName>
</protein>
<dbReference type="GO" id="GO:0008270">
    <property type="term" value="F:zinc ion binding"/>
    <property type="evidence" value="ECO:0007669"/>
    <property type="project" value="UniProtKB-UniRule"/>
</dbReference>
<evidence type="ECO:0000256" key="11">
    <source>
        <dbReference type="RuleBase" id="RU361183"/>
    </source>
</evidence>
<keyword evidence="2 10" id="KW-0479">Metal-binding</keyword>
<dbReference type="Pfam" id="PF01400">
    <property type="entry name" value="Astacin"/>
    <property type="match status" value="1"/>
</dbReference>
<dbReference type="PROSITE" id="PS51864">
    <property type="entry name" value="ASTACIN"/>
    <property type="match status" value="1"/>
</dbReference>
<evidence type="ECO:0000256" key="8">
    <source>
        <dbReference type="ARBA" id="ARBA00023157"/>
    </source>
</evidence>